<protein>
    <submittedName>
        <fullName evidence="1">Uncharacterized protein</fullName>
    </submittedName>
</protein>
<organism evidence="1">
    <name type="scientific">marine sediment metagenome</name>
    <dbReference type="NCBI Taxonomy" id="412755"/>
    <lineage>
        <taxon>unclassified sequences</taxon>
        <taxon>metagenomes</taxon>
        <taxon>ecological metagenomes</taxon>
    </lineage>
</organism>
<comment type="caution">
    <text evidence="1">The sequence shown here is derived from an EMBL/GenBank/DDBJ whole genome shotgun (WGS) entry which is preliminary data.</text>
</comment>
<evidence type="ECO:0000313" key="1">
    <source>
        <dbReference type="EMBL" id="KKL92801.1"/>
    </source>
</evidence>
<gene>
    <name evidence="1" type="ORF">LCGC14_1881040</name>
</gene>
<dbReference type="AlphaFoldDB" id="A0A0F9GQJ5"/>
<sequence length="422" mass="44041">MQKNVASQKWVVFAFNERDNTAKTGDAAQITAEISADGAAGGGNITDTNPTELEDGYYAFDITQGESNADLLLILPESSTGNIQVIGVPGAVYTTAPAINTLAIANARVNADVTAISTDTTAADNLESQYDGTGIIGDNFPATQSEIAAIGGGLAINTTMASVTVIQGSQQNLSNAATSDDSRWTGDDDGAGAEFIFLCTPADTTNIPVEIDFEGYYDEPSGSSNSASLQVYNFNSALWDTIATLTNSGVDEEHEVPLSHAHKAPGSATLETVAYTIGDVLIKFKQDVQETGNACLLIDHMLVGFVGNLVTAEEIVDEWETQSQADPTGFHVNTMEWLSTAVTLSTNNKPDVNIDEISDDQTAAATLELFTEVLENATGLIDAGTFKAGAISNAALGADALSAAKIADNAFAAEHFATNSIT</sequence>
<accession>A0A0F9GQJ5</accession>
<reference evidence="1" key="1">
    <citation type="journal article" date="2015" name="Nature">
        <title>Complex archaea that bridge the gap between prokaryotes and eukaryotes.</title>
        <authorList>
            <person name="Spang A."/>
            <person name="Saw J.H."/>
            <person name="Jorgensen S.L."/>
            <person name="Zaremba-Niedzwiedzka K."/>
            <person name="Martijn J."/>
            <person name="Lind A.E."/>
            <person name="van Eijk R."/>
            <person name="Schleper C."/>
            <person name="Guy L."/>
            <person name="Ettema T.J."/>
        </authorList>
    </citation>
    <scope>NUCLEOTIDE SEQUENCE</scope>
</reference>
<feature type="non-terminal residue" evidence="1">
    <location>
        <position position="422"/>
    </location>
</feature>
<dbReference type="EMBL" id="LAZR01019370">
    <property type="protein sequence ID" value="KKL92801.1"/>
    <property type="molecule type" value="Genomic_DNA"/>
</dbReference>
<proteinExistence type="predicted"/>
<name>A0A0F9GQJ5_9ZZZZ</name>